<evidence type="ECO:0000313" key="9">
    <source>
        <dbReference type="EMBL" id="KAK4778392.1"/>
    </source>
</evidence>
<evidence type="ECO:0000256" key="2">
    <source>
        <dbReference type="ARBA" id="ARBA00005212"/>
    </source>
</evidence>
<dbReference type="GO" id="GO:0015996">
    <property type="term" value="P:chlorophyll catabolic process"/>
    <property type="evidence" value="ECO:0007669"/>
    <property type="project" value="UniProtKB-KW"/>
</dbReference>
<comment type="similarity">
    <text evidence="3">Belongs to the AB hydrolase superfamily. Lipase family.</text>
</comment>
<proteinExistence type="inferred from homology"/>
<reference evidence="9 10" key="1">
    <citation type="journal article" date="2023" name="Hortic Res">
        <title>Pangenome of water caltrop reveals structural variations and asymmetric subgenome divergence after allopolyploidization.</title>
        <authorList>
            <person name="Zhang X."/>
            <person name="Chen Y."/>
            <person name="Wang L."/>
            <person name="Yuan Y."/>
            <person name="Fang M."/>
            <person name="Shi L."/>
            <person name="Lu R."/>
            <person name="Comes H.P."/>
            <person name="Ma Y."/>
            <person name="Chen Y."/>
            <person name="Huang G."/>
            <person name="Zhou Y."/>
            <person name="Zheng Z."/>
            <person name="Qiu Y."/>
        </authorList>
    </citation>
    <scope>NUCLEOTIDE SEQUENCE [LARGE SCALE GENOMIC DNA]</scope>
    <source>
        <tissue evidence="9">Roots</tissue>
    </source>
</reference>
<comment type="pathway">
    <text evidence="2">Porphyrin-containing compound metabolism; chlorophyll degradation.</text>
</comment>
<comment type="subcellular location">
    <subcellularLocation>
        <location evidence="1">Cytoplasm</location>
        <location evidence="1">Cytosol</location>
    </subcellularLocation>
</comment>
<evidence type="ECO:0000256" key="7">
    <source>
        <dbReference type="ARBA" id="ARBA00022817"/>
    </source>
</evidence>
<dbReference type="InterPro" id="IPR029058">
    <property type="entry name" value="AB_hydrolase_fold"/>
</dbReference>
<dbReference type="SUPFAM" id="SSF53474">
    <property type="entry name" value="alpha/beta-Hydrolases"/>
    <property type="match status" value="1"/>
</dbReference>
<organism evidence="9 10">
    <name type="scientific">Trapa incisa</name>
    <dbReference type="NCBI Taxonomy" id="236973"/>
    <lineage>
        <taxon>Eukaryota</taxon>
        <taxon>Viridiplantae</taxon>
        <taxon>Streptophyta</taxon>
        <taxon>Embryophyta</taxon>
        <taxon>Tracheophyta</taxon>
        <taxon>Spermatophyta</taxon>
        <taxon>Magnoliopsida</taxon>
        <taxon>eudicotyledons</taxon>
        <taxon>Gunneridae</taxon>
        <taxon>Pentapetalae</taxon>
        <taxon>rosids</taxon>
        <taxon>malvids</taxon>
        <taxon>Myrtales</taxon>
        <taxon>Lythraceae</taxon>
        <taxon>Trapa</taxon>
    </lineage>
</organism>
<evidence type="ECO:0000256" key="5">
    <source>
        <dbReference type="ARBA" id="ARBA00022490"/>
    </source>
</evidence>
<dbReference type="FunFam" id="3.40.50.1820:FF:000159">
    <property type="entry name" value="Chlorophyllase-2, chloroplastic"/>
    <property type="match status" value="1"/>
</dbReference>
<evidence type="ECO:0000256" key="8">
    <source>
        <dbReference type="ARBA" id="ARBA00053022"/>
    </source>
</evidence>
<evidence type="ECO:0000256" key="6">
    <source>
        <dbReference type="ARBA" id="ARBA00022801"/>
    </source>
</evidence>
<dbReference type="Pfam" id="PF07224">
    <property type="entry name" value="Chlorophyllase"/>
    <property type="match status" value="1"/>
</dbReference>
<dbReference type="Proteomes" id="UP001345219">
    <property type="component" value="Chromosome 14"/>
</dbReference>
<evidence type="ECO:0000256" key="1">
    <source>
        <dbReference type="ARBA" id="ARBA00004514"/>
    </source>
</evidence>
<accession>A0AAN7L2R5</accession>
<keyword evidence="7" id="KW-0881">Chlorophyll catabolism</keyword>
<keyword evidence="10" id="KW-1185">Reference proteome</keyword>
<dbReference type="AlphaFoldDB" id="A0AAN7L2R5"/>
<keyword evidence="5" id="KW-0963">Cytoplasm</keyword>
<dbReference type="PANTHER" id="PTHR33428:SF2">
    <property type="entry name" value="CHLOROPHYLLASE-2"/>
    <property type="match status" value="1"/>
</dbReference>
<evidence type="ECO:0000256" key="4">
    <source>
        <dbReference type="ARBA" id="ARBA00013226"/>
    </source>
</evidence>
<gene>
    <name evidence="9" type="ORF">SAY87_018579</name>
</gene>
<dbReference type="Gene3D" id="3.40.50.1820">
    <property type="entry name" value="alpha/beta hydrolase"/>
    <property type="match status" value="1"/>
</dbReference>
<dbReference type="GO" id="GO:0047746">
    <property type="term" value="F:chlorophyllase activity"/>
    <property type="evidence" value="ECO:0007669"/>
    <property type="project" value="UniProtKB-EC"/>
</dbReference>
<keyword evidence="6" id="KW-0378">Hydrolase</keyword>
<name>A0AAN7L2R5_9MYRT</name>
<dbReference type="GO" id="GO:0005829">
    <property type="term" value="C:cytosol"/>
    <property type="evidence" value="ECO:0007669"/>
    <property type="project" value="UniProtKB-SubCell"/>
</dbReference>
<comment type="caution">
    <text evidence="9">The sequence shown here is derived from an EMBL/GenBank/DDBJ whole genome shotgun (WGS) entry which is preliminary data.</text>
</comment>
<evidence type="ECO:0000256" key="3">
    <source>
        <dbReference type="ARBA" id="ARBA00010701"/>
    </source>
</evidence>
<evidence type="ECO:0000313" key="10">
    <source>
        <dbReference type="Proteomes" id="UP001345219"/>
    </source>
</evidence>
<dbReference type="EC" id="3.1.1.14" evidence="4"/>
<sequence>MSSFSSSSSPATAIFELGKYPTVRITVDSTGASDLPPKPLLIYSPKDEGEFPVLLLLHGYLLNNTFYSQLLEHVASHGFIVVAPQLYVVACTNSKGDMESAARVANWLPKGLAAVLPTKVSPDMSRLALSGHSRGGKAAFGVVLKKASITLSVTFKALIGIDPVDGLCRGCQSPPPILTYQPNSFNINMPILVIGSGLGEDRKALIMCPCAPKGVNHKEFYDESKPPACHFVPKDYGHMDMLDDDTAGLKGLMSCVTCKNGESREPMRRFCGGISVAFLRATLEGDSTALVAVRNDPGIAPVVLETVEFRMDA</sequence>
<comment type="catalytic activity">
    <reaction evidence="8">
        <text>a chlorophyll + H2O = a chlorophyllide + phytol + H(+)</text>
        <dbReference type="Rhea" id="RHEA:19605"/>
        <dbReference type="ChEBI" id="CHEBI:15377"/>
        <dbReference type="ChEBI" id="CHEBI:15378"/>
        <dbReference type="ChEBI" id="CHEBI:17327"/>
        <dbReference type="ChEBI" id="CHEBI:139291"/>
        <dbReference type="ChEBI" id="CHEBI:139292"/>
        <dbReference type="EC" id="3.1.1.14"/>
    </reaction>
    <physiologicalReaction direction="left-to-right" evidence="8">
        <dbReference type="Rhea" id="RHEA:19606"/>
    </physiologicalReaction>
</comment>
<dbReference type="PANTHER" id="PTHR33428">
    <property type="entry name" value="CHLOROPHYLLASE-2, CHLOROPLASTIC"/>
    <property type="match status" value="1"/>
</dbReference>
<dbReference type="InterPro" id="IPR017395">
    <property type="entry name" value="Chlorophyllase-like"/>
</dbReference>
<protein>
    <recommendedName>
        <fullName evidence="4">chlorophyllase</fullName>
        <ecNumber evidence="4">3.1.1.14</ecNumber>
    </recommendedName>
</protein>
<dbReference type="EMBL" id="JAXIOK010000002">
    <property type="protein sequence ID" value="KAK4778392.1"/>
    <property type="molecule type" value="Genomic_DNA"/>
</dbReference>